<keyword evidence="1" id="KW-1133">Transmembrane helix</keyword>
<dbReference type="EMBL" id="BAAAZR010000020">
    <property type="protein sequence ID" value="GAA3825120.1"/>
    <property type="molecule type" value="Genomic_DNA"/>
</dbReference>
<sequence>MNTPTGSPEAEELSFGSDSPRYSWLRSWVFAHRRLLFASLAVLVLLGGSGGGAWYLRDLSRRPLSPPPDGPWPEQRGFAVGLCGEPDPGCPPASHMGESIKDMSGVHYVRRLGPA</sequence>
<keyword evidence="3" id="KW-1185">Reference proteome</keyword>
<protein>
    <submittedName>
        <fullName evidence="2">Uncharacterized protein</fullName>
    </submittedName>
</protein>
<organism evidence="2 3">
    <name type="scientific">Sphaerisporangium flaviroseum</name>
    <dbReference type="NCBI Taxonomy" id="509199"/>
    <lineage>
        <taxon>Bacteria</taxon>
        <taxon>Bacillati</taxon>
        <taxon>Actinomycetota</taxon>
        <taxon>Actinomycetes</taxon>
        <taxon>Streptosporangiales</taxon>
        <taxon>Streptosporangiaceae</taxon>
        <taxon>Sphaerisporangium</taxon>
    </lineage>
</organism>
<comment type="caution">
    <text evidence="2">The sequence shown here is derived from an EMBL/GenBank/DDBJ whole genome shotgun (WGS) entry which is preliminary data.</text>
</comment>
<feature type="transmembrane region" description="Helical" evidence="1">
    <location>
        <begin position="35"/>
        <end position="56"/>
    </location>
</feature>
<evidence type="ECO:0000256" key="1">
    <source>
        <dbReference type="SAM" id="Phobius"/>
    </source>
</evidence>
<proteinExistence type="predicted"/>
<reference evidence="3" key="1">
    <citation type="journal article" date="2019" name="Int. J. Syst. Evol. Microbiol.">
        <title>The Global Catalogue of Microorganisms (GCM) 10K type strain sequencing project: providing services to taxonomists for standard genome sequencing and annotation.</title>
        <authorList>
            <consortium name="The Broad Institute Genomics Platform"/>
            <consortium name="The Broad Institute Genome Sequencing Center for Infectious Disease"/>
            <person name="Wu L."/>
            <person name="Ma J."/>
        </authorList>
    </citation>
    <scope>NUCLEOTIDE SEQUENCE [LARGE SCALE GENOMIC DNA]</scope>
    <source>
        <strain evidence="3">JCM 16908</strain>
    </source>
</reference>
<keyword evidence="1" id="KW-0472">Membrane</keyword>
<gene>
    <name evidence="2" type="ORF">GCM10022226_52260</name>
</gene>
<name>A0ABP7IRF8_9ACTN</name>
<evidence type="ECO:0000313" key="3">
    <source>
        <dbReference type="Proteomes" id="UP001500888"/>
    </source>
</evidence>
<keyword evidence="1" id="KW-0812">Transmembrane</keyword>
<dbReference type="Proteomes" id="UP001500888">
    <property type="component" value="Unassembled WGS sequence"/>
</dbReference>
<accession>A0ABP7IRF8</accession>
<evidence type="ECO:0000313" key="2">
    <source>
        <dbReference type="EMBL" id="GAA3825120.1"/>
    </source>
</evidence>